<comment type="similarity">
    <text evidence="1">Belongs to the IST1 family.</text>
</comment>
<dbReference type="EMBL" id="SUNJ01015203">
    <property type="protein sequence ID" value="TPP55939.1"/>
    <property type="molecule type" value="Genomic_DNA"/>
</dbReference>
<name>A0A504Y734_FASGI</name>
<gene>
    <name evidence="7" type="ORF">FGIG_02272</name>
</gene>
<dbReference type="STRING" id="46835.A0A504Y734"/>
<organism evidence="7 8">
    <name type="scientific">Fasciola gigantica</name>
    <name type="common">Giant liver fluke</name>
    <dbReference type="NCBI Taxonomy" id="46835"/>
    <lineage>
        <taxon>Eukaryota</taxon>
        <taxon>Metazoa</taxon>
        <taxon>Spiralia</taxon>
        <taxon>Lophotrochozoa</taxon>
        <taxon>Platyhelminthes</taxon>
        <taxon>Trematoda</taxon>
        <taxon>Digenea</taxon>
        <taxon>Plagiorchiida</taxon>
        <taxon>Echinostomata</taxon>
        <taxon>Echinostomatoidea</taxon>
        <taxon>Fasciolidae</taxon>
        <taxon>Fasciola</taxon>
    </lineage>
</organism>
<dbReference type="OrthoDB" id="29853at2759"/>
<sequence length="365" mass="39384">MPFGSSRCDGSKLKSNLKLCSNRMGLLQKKKTEIGHKARREIAELISANKTERARIRTEQVVREDYVVEAMEILQTYCELIVTRFGIFEAKNEVDPALERAVSTLIWATPRLSAEVAELEVIKKQFAMKYSKAYVESCLENSMKTVNSSVIQKLDLMAPSKQLVEMYMVEIAKTYDVEYESDLLMPDDTNTAGDLGGGGIGGIGGGGGGGGGGGIATNTEQQLIDFEPHTDRGLPKLPDGFSTTSHLWKHAEASGGVAPYPENTPFPTSDPLAPPVPSQGPVPHDSTAYFGFDSKPPSYDATMFPDKPTQSAPPTNPSNPASLGGDQGFASALQAAAAEPASDTESDDQSIDELQRRFNELTKKS</sequence>
<feature type="compositionally biased region" description="Low complexity" evidence="6">
    <location>
        <begin position="308"/>
        <end position="321"/>
    </location>
</feature>
<evidence type="ECO:0000256" key="3">
    <source>
        <dbReference type="ARBA" id="ARBA00032374"/>
    </source>
</evidence>
<comment type="subunit">
    <text evidence="5">Interacts with CHMP1A, CHMP1B, VPS4A and VTA1. Interacts with SPAST, STAMBP, and USP8. May interact with VPS37B. May associate with the ESCRT-I complex. Interacts with MITD1, in competition with VSP4. Interacts with SPART (via MIT domain); leading to the recruitment of SPART to midbodies. Interacts with SPAST.</text>
</comment>
<feature type="compositionally biased region" description="Low complexity" evidence="6">
    <location>
        <begin position="330"/>
        <end position="341"/>
    </location>
</feature>
<dbReference type="Proteomes" id="UP000316759">
    <property type="component" value="Unassembled WGS sequence"/>
</dbReference>
<dbReference type="GO" id="GO:0015031">
    <property type="term" value="P:protein transport"/>
    <property type="evidence" value="ECO:0007669"/>
    <property type="project" value="InterPro"/>
</dbReference>
<evidence type="ECO:0000313" key="7">
    <source>
        <dbReference type="EMBL" id="TPP55939.1"/>
    </source>
</evidence>
<reference evidence="7 8" key="1">
    <citation type="submission" date="2019-04" db="EMBL/GenBank/DDBJ databases">
        <title>Annotation for the trematode Fasciola gigantica.</title>
        <authorList>
            <person name="Choi Y.-J."/>
        </authorList>
    </citation>
    <scope>NUCLEOTIDE SEQUENCE [LARGE SCALE GENOMIC DNA]</scope>
    <source>
        <strain evidence="7">Uganda_cow_1</strain>
    </source>
</reference>
<proteinExistence type="inferred from homology"/>
<dbReference type="AlphaFoldDB" id="A0A504Y734"/>
<evidence type="ECO:0000256" key="5">
    <source>
        <dbReference type="ARBA" id="ARBA00046920"/>
    </source>
</evidence>
<comment type="caution">
    <text evidence="7">The sequence shown here is derived from an EMBL/GenBank/DDBJ whole genome shotgun (WGS) entry which is preliminary data.</text>
</comment>
<dbReference type="PANTHER" id="PTHR12161">
    <property type="entry name" value="IST1 FAMILY MEMBER"/>
    <property type="match status" value="1"/>
</dbReference>
<comment type="function">
    <text evidence="4">ESCRT-III-like protein involved in cytokinesis, nuclear envelope reassembly and endosomal tubulation. Is required for efficient abscission during cytokinesis. Involved in recruiting VPS4A and/or VPS4B to the midbody of dividing cells. During late anaphase, involved in nuclear envelope reassembly and mitotic spindle disassembly together with the ESCRT-III complex: IST1 acts by mediating the recruitment of SPAST to the nuclear membrane, leading to microtubule severing. Recruited to the reforming nuclear envelope (NE) during anaphase by LEMD2. Regulates early endosomal tubulation together with the ESCRT-III complex by mediating the recruitment of SPAST.</text>
</comment>
<evidence type="ECO:0000313" key="8">
    <source>
        <dbReference type="Proteomes" id="UP000316759"/>
    </source>
</evidence>
<dbReference type="InterPro" id="IPR005061">
    <property type="entry name" value="Ist1"/>
</dbReference>
<keyword evidence="8" id="KW-1185">Reference proteome</keyword>
<dbReference type="Gene3D" id="1.20.1260.60">
    <property type="entry name" value="Vacuolar protein sorting-associated protein Ist1"/>
    <property type="match status" value="1"/>
</dbReference>
<accession>A0A504Y734</accession>
<feature type="region of interest" description="Disordered" evidence="6">
    <location>
        <begin position="256"/>
        <end position="351"/>
    </location>
</feature>
<protein>
    <recommendedName>
        <fullName evidence="2">IST1 homolog</fullName>
    </recommendedName>
    <alternativeName>
        <fullName evidence="3">Charged multivesicular body protein 8</fullName>
    </alternativeName>
</protein>
<dbReference type="PANTHER" id="PTHR12161:SF5">
    <property type="entry name" value="IST1 HOMOLOG"/>
    <property type="match status" value="1"/>
</dbReference>
<evidence type="ECO:0000256" key="2">
    <source>
        <dbReference type="ARBA" id="ARBA00014513"/>
    </source>
</evidence>
<dbReference type="Pfam" id="PF03398">
    <property type="entry name" value="Ist1"/>
    <property type="match status" value="1"/>
</dbReference>
<dbReference type="InterPro" id="IPR042277">
    <property type="entry name" value="IST1-like"/>
</dbReference>
<feature type="compositionally biased region" description="Acidic residues" evidence="6">
    <location>
        <begin position="342"/>
        <end position="351"/>
    </location>
</feature>
<dbReference type="FunFam" id="1.20.1260.60:FF:000002">
    <property type="entry name" value="Vacuolar protein sorting-associated protein IST1"/>
    <property type="match status" value="1"/>
</dbReference>
<evidence type="ECO:0000256" key="6">
    <source>
        <dbReference type="SAM" id="MobiDB-lite"/>
    </source>
</evidence>
<evidence type="ECO:0000256" key="1">
    <source>
        <dbReference type="ARBA" id="ARBA00005536"/>
    </source>
</evidence>
<evidence type="ECO:0000256" key="4">
    <source>
        <dbReference type="ARBA" id="ARBA00046124"/>
    </source>
</evidence>